<dbReference type="Pfam" id="PF00037">
    <property type="entry name" value="Fer4"/>
    <property type="match status" value="1"/>
</dbReference>
<comment type="cofactor">
    <cofactor evidence="1">
        <name>Fe(3+)</name>
        <dbReference type="ChEBI" id="CHEBI:29034"/>
    </cofactor>
</comment>
<feature type="domain" description="4Fe-4S ferredoxin-type" evidence="9">
    <location>
        <begin position="47"/>
        <end position="76"/>
    </location>
</feature>
<evidence type="ECO:0000256" key="5">
    <source>
        <dbReference type="ARBA" id="ARBA00023004"/>
    </source>
</evidence>
<dbReference type="GO" id="GO:0051536">
    <property type="term" value="F:iron-sulfur cluster binding"/>
    <property type="evidence" value="ECO:0007669"/>
    <property type="project" value="UniProtKB-KW"/>
</dbReference>
<gene>
    <name evidence="10" type="ORF">A8806_10312</name>
</gene>
<keyword evidence="6" id="KW-0411">Iron-sulfur</keyword>
<sequence>MHQFTEIRIPIEKDNPSIKRNEDLCIKCGQCRRVCEEEIGVGKLYSLKSTSDKAICIHCGQCANVCPVGSITEVYEYQKVKEAIRDPEKVVIFSTSPSVRVGLGEEFGMPYGSFVEGEMVAALRRLGADYVLDTNFAADLTIMEEASELVRRVTENDKPLPQFTSCCPGWVKFVETFYPEILPHISSAKSPIGMQGPTVKTYFAKSRAIDPEKIVNVAVTPCTAKKFEIRRDEMNDSAYLLDIANLRDMDHVITTRELARWMREEGIELKDVGVSGYDELMGEASGAGVIFGNTGGVMEAAARTAHFLITGENPPDDYLKLNPVRGMDGIREADVKIGDTSLKLAVIHGTENARKFLDKWKEDQPHYDFVEVMACRGGCIGGGGQPKTEIPMTDEIRKARIASLYTKDSGMQLRYSHENQEIKKLYDEFYEAPLSGLAEQMLHTSYRDRSKDLGPEGKLHINEAEENSETNRNINIEEKENETMKKWKCTVCGYIHEGENPPEQCPICKVPADRFAEVIEDVTADVSEETVQADTAVKRPEEAPAKGTKTEKNLMEAFAGESMARSKYTYWSGVAKENGLEQMAAIFMETAEQEREHAKMWFSLFHGINGVEQNLIDAAAGENEEWTQMYRRMAEEAREEGYDAIAAKFELVAKVEAQHEKRYLRLLENYRAGKTFKGEAPLGWKCRNCGYIHEGPEAPKTCPVCMYTKAYFERQVHNY</sequence>
<dbReference type="RefSeq" id="WP_109730258.1">
    <property type="nucleotide sequence ID" value="NZ_BAAACK010000004.1"/>
</dbReference>
<keyword evidence="2" id="KW-0813">Transport</keyword>
<dbReference type="InterPro" id="IPR017900">
    <property type="entry name" value="4Fe4S_Fe_S_CS"/>
</dbReference>
<dbReference type="Gene3D" id="1.20.1260.10">
    <property type="match status" value="1"/>
</dbReference>
<evidence type="ECO:0000259" key="7">
    <source>
        <dbReference type="PROSITE" id="PS50903"/>
    </source>
</evidence>
<dbReference type="PROSITE" id="PS51379">
    <property type="entry name" value="4FE4S_FER_2"/>
    <property type="match status" value="2"/>
</dbReference>
<dbReference type="InterPro" id="IPR009078">
    <property type="entry name" value="Ferritin-like_SF"/>
</dbReference>
<proteinExistence type="predicted"/>
<dbReference type="InterPro" id="IPR012347">
    <property type="entry name" value="Ferritin-like"/>
</dbReference>
<dbReference type="InterPro" id="IPR017896">
    <property type="entry name" value="4Fe4S_Fe-S-bd"/>
</dbReference>
<feature type="domain" description="4Fe-4S ferredoxin-type" evidence="9">
    <location>
        <begin position="16"/>
        <end position="44"/>
    </location>
</feature>
<dbReference type="InterPro" id="IPR003251">
    <property type="entry name" value="Rr_diiron-bd_dom"/>
</dbReference>
<evidence type="ECO:0000313" key="10">
    <source>
        <dbReference type="EMBL" id="PWJ30608.1"/>
    </source>
</evidence>
<dbReference type="InterPro" id="IPR013352">
    <property type="entry name" value="Fe_hydrogenase_subset"/>
</dbReference>
<dbReference type="CDD" id="cd01041">
    <property type="entry name" value="Rubrerythrin"/>
    <property type="match status" value="1"/>
</dbReference>
<dbReference type="SMART" id="SM00902">
    <property type="entry name" value="Fe_hyd_SSU"/>
    <property type="match status" value="1"/>
</dbReference>
<keyword evidence="11" id="KW-1185">Reference proteome</keyword>
<evidence type="ECO:0000259" key="9">
    <source>
        <dbReference type="PROSITE" id="PS51379"/>
    </source>
</evidence>
<dbReference type="Gene3D" id="3.40.50.1780">
    <property type="match status" value="1"/>
</dbReference>
<dbReference type="NCBIfam" id="TIGR02512">
    <property type="entry name" value="FeFe_hydrog_A"/>
    <property type="match status" value="1"/>
</dbReference>
<dbReference type="OrthoDB" id="9805142at2"/>
<dbReference type="GO" id="GO:0008901">
    <property type="term" value="F:ferredoxin hydrogenase activity"/>
    <property type="evidence" value="ECO:0007669"/>
    <property type="project" value="InterPro"/>
</dbReference>
<evidence type="ECO:0000256" key="2">
    <source>
        <dbReference type="ARBA" id="ARBA00022448"/>
    </source>
</evidence>
<evidence type="ECO:0000313" key="11">
    <source>
        <dbReference type="Proteomes" id="UP000245845"/>
    </source>
</evidence>
<dbReference type="InterPro" id="IPR009040">
    <property type="entry name" value="Ferritin-like_diiron"/>
</dbReference>
<dbReference type="SUPFAM" id="SSF54862">
    <property type="entry name" value="4Fe-4S ferredoxins"/>
    <property type="match status" value="1"/>
</dbReference>
<dbReference type="InterPro" id="IPR050340">
    <property type="entry name" value="Cytosolic_Fe-S_CAF"/>
</dbReference>
<dbReference type="Pfam" id="PF02906">
    <property type="entry name" value="Fe_hyd_lg_C"/>
    <property type="match status" value="1"/>
</dbReference>
<accession>A0A2Y9BA53</accession>
<dbReference type="Pfam" id="PF02915">
    <property type="entry name" value="Rubrerythrin"/>
    <property type="match status" value="1"/>
</dbReference>
<keyword evidence="3" id="KW-0479">Metal-binding</keyword>
<evidence type="ECO:0000256" key="4">
    <source>
        <dbReference type="ARBA" id="ARBA00022982"/>
    </source>
</evidence>
<evidence type="ECO:0000256" key="3">
    <source>
        <dbReference type="ARBA" id="ARBA00022723"/>
    </source>
</evidence>
<dbReference type="InterPro" id="IPR009016">
    <property type="entry name" value="Fe_hydrogenase"/>
</dbReference>
<keyword evidence="5" id="KW-0408">Iron</keyword>
<dbReference type="CDD" id="cd00729">
    <property type="entry name" value="rubredoxin_SM"/>
    <property type="match status" value="2"/>
</dbReference>
<dbReference type="EMBL" id="QGDL01000003">
    <property type="protein sequence ID" value="PWJ30608.1"/>
    <property type="molecule type" value="Genomic_DNA"/>
</dbReference>
<reference evidence="10 11" key="1">
    <citation type="submission" date="2018-05" db="EMBL/GenBank/DDBJ databases">
        <title>The Hungate 1000. A catalogue of reference genomes from the rumen microbiome.</title>
        <authorList>
            <person name="Kelly W."/>
        </authorList>
    </citation>
    <scope>NUCLEOTIDE SEQUENCE [LARGE SCALE GENOMIC DNA]</scope>
    <source>
        <strain evidence="10 11">NLAE-zl-C242</strain>
    </source>
</reference>
<feature type="domain" description="Rubredoxin-like" evidence="7">
    <location>
        <begin position="484"/>
        <end position="518"/>
    </location>
</feature>
<dbReference type="InterPro" id="IPR004108">
    <property type="entry name" value="Fe_hydrogenase_lsu_C"/>
</dbReference>
<dbReference type="Gene3D" id="4.10.260.20">
    <property type="entry name" value="Iron hydrogenase, small subunit"/>
    <property type="match status" value="1"/>
</dbReference>
<organism evidence="10 11">
    <name type="scientific">Faecalicatena orotica</name>
    <dbReference type="NCBI Taxonomy" id="1544"/>
    <lineage>
        <taxon>Bacteria</taxon>
        <taxon>Bacillati</taxon>
        <taxon>Bacillota</taxon>
        <taxon>Clostridia</taxon>
        <taxon>Lachnospirales</taxon>
        <taxon>Lachnospiraceae</taxon>
        <taxon>Faecalicatena</taxon>
    </lineage>
</organism>
<dbReference type="InterPro" id="IPR024934">
    <property type="entry name" value="Rubredoxin-like_dom"/>
</dbReference>
<dbReference type="Gene3D" id="3.40.950.10">
    <property type="entry name" value="Fe-only Hydrogenase (Larger Subunit), Chain L, domain 3"/>
    <property type="match status" value="1"/>
</dbReference>
<dbReference type="InterPro" id="IPR048574">
    <property type="entry name" value="RUBY_RBDX"/>
</dbReference>
<dbReference type="InterPro" id="IPR052364">
    <property type="entry name" value="Rubrerythrin"/>
</dbReference>
<dbReference type="NCBIfam" id="NF045767">
    <property type="entry name" value="RuberyRbr"/>
    <property type="match status" value="1"/>
</dbReference>
<dbReference type="SUPFAM" id="SSF53920">
    <property type="entry name" value="Fe-only hydrogenase"/>
    <property type="match status" value="1"/>
</dbReference>
<dbReference type="InterPro" id="IPR003149">
    <property type="entry name" value="Fe_hydrogenase_ssu"/>
</dbReference>
<dbReference type="PROSITE" id="PS50905">
    <property type="entry name" value="FERRITIN_LIKE"/>
    <property type="match status" value="1"/>
</dbReference>
<evidence type="ECO:0000256" key="6">
    <source>
        <dbReference type="ARBA" id="ARBA00023014"/>
    </source>
</evidence>
<dbReference type="Proteomes" id="UP000245845">
    <property type="component" value="Unassembled WGS sequence"/>
</dbReference>
<dbReference type="PROSITE" id="PS50903">
    <property type="entry name" value="RUBREDOXIN_LIKE"/>
    <property type="match status" value="2"/>
</dbReference>
<dbReference type="Pfam" id="PF21349">
    <property type="entry name" value="RUBY_RBDX"/>
    <property type="match status" value="2"/>
</dbReference>
<evidence type="ECO:0000259" key="8">
    <source>
        <dbReference type="PROSITE" id="PS50905"/>
    </source>
</evidence>
<dbReference type="Gene3D" id="2.20.28.10">
    <property type="match status" value="2"/>
</dbReference>
<keyword evidence="4" id="KW-0249">Electron transport</keyword>
<comment type="caution">
    <text evidence="10">The sequence shown here is derived from an EMBL/GenBank/DDBJ whole genome shotgun (WGS) entry which is preliminary data.</text>
</comment>
<dbReference type="InterPro" id="IPR036991">
    <property type="entry name" value="Fe_hydrogenase_ssu_sf"/>
</dbReference>
<protein>
    <submittedName>
        <fullName evidence="10">Ferredoxin hydrogenase</fullName>
    </submittedName>
</protein>
<evidence type="ECO:0000256" key="1">
    <source>
        <dbReference type="ARBA" id="ARBA00001965"/>
    </source>
</evidence>
<feature type="domain" description="Ferritin-like diiron" evidence="8">
    <location>
        <begin position="544"/>
        <end position="674"/>
    </location>
</feature>
<dbReference type="Gene3D" id="3.30.70.20">
    <property type="match status" value="1"/>
</dbReference>
<feature type="domain" description="Rubredoxin-like" evidence="7">
    <location>
        <begin position="681"/>
        <end position="715"/>
    </location>
</feature>
<dbReference type="SUPFAM" id="SSF57802">
    <property type="entry name" value="Rubredoxin-like"/>
    <property type="match status" value="2"/>
</dbReference>
<dbReference type="PROSITE" id="PS00198">
    <property type="entry name" value="4FE4S_FER_1"/>
    <property type="match status" value="1"/>
</dbReference>
<dbReference type="GO" id="GO:0005506">
    <property type="term" value="F:iron ion binding"/>
    <property type="evidence" value="ECO:0007669"/>
    <property type="project" value="InterPro"/>
</dbReference>
<dbReference type="Pfam" id="PF02256">
    <property type="entry name" value="Fe_hyd_SSU"/>
    <property type="match status" value="1"/>
</dbReference>
<dbReference type="SUPFAM" id="SSF47240">
    <property type="entry name" value="Ferritin-like"/>
    <property type="match status" value="1"/>
</dbReference>
<name>A0A2Y9BA53_9FIRM</name>
<dbReference type="AlphaFoldDB" id="A0A2Y9BA53"/>
<dbReference type="PANTHER" id="PTHR11615">
    <property type="entry name" value="NITRATE, FORMATE, IRON DEHYDROGENASE"/>
    <property type="match status" value="1"/>
</dbReference>